<proteinExistence type="predicted"/>
<organism evidence="2 3">
    <name type="scientific">Aspergillus avenaceus</name>
    <dbReference type="NCBI Taxonomy" id="36643"/>
    <lineage>
        <taxon>Eukaryota</taxon>
        <taxon>Fungi</taxon>
        <taxon>Dikarya</taxon>
        <taxon>Ascomycota</taxon>
        <taxon>Pezizomycotina</taxon>
        <taxon>Eurotiomycetes</taxon>
        <taxon>Eurotiomycetidae</taxon>
        <taxon>Eurotiales</taxon>
        <taxon>Aspergillaceae</taxon>
        <taxon>Aspergillus</taxon>
        <taxon>Aspergillus subgen. Circumdati</taxon>
    </lineage>
</organism>
<accession>A0A5N6U383</accession>
<sequence>MRGRFDKIELLLVSLTCQSLAKGCHGVRLGLDRRRKDQNLKYADVTRLSFRLESFATVILWTLGQSRPKSIGLYIVGGYGPSSGHNELCSPRGSGSFCM</sequence>
<keyword evidence="1" id="KW-0732">Signal</keyword>
<feature type="chain" id="PRO_5024903692" evidence="1">
    <location>
        <begin position="22"/>
        <end position="99"/>
    </location>
</feature>
<feature type="signal peptide" evidence="1">
    <location>
        <begin position="1"/>
        <end position="21"/>
    </location>
</feature>
<gene>
    <name evidence="2" type="ORF">BDV25DRAFT_44746</name>
</gene>
<dbReference type="OrthoDB" id="1405595at2759"/>
<keyword evidence="3" id="KW-1185">Reference proteome</keyword>
<protein>
    <submittedName>
        <fullName evidence="2">Uncharacterized protein</fullName>
    </submittedName>
</protein>
<name>A0A5N6U383_ASPAV</name>
<dbReference type="AlphaFoldDB" id="A0A5N6U383"/>
<reference evidence="2 3" key="1">
    <citation type="submission" date="2019-04" db="EMBL/GenBank/DDBJ databases">
        <title>Friends and foes A comparative genomics study of 23 Aspergillus species from section Flavi.</title>
        <authorList>
            <consortium name="DOE Joint Genome Institute"/>
            <person name="Kjaerbolling I."/>
            <person name="Vesth T."/>
            <person name="Frisvad J.C."/>
            <person name="Nybo J.L."/>
            <person name="Theobald S."/>
            <person name="Kildgaard S."/>
            <person name="Isbrandt T."/>
            <person name="Kuo A."/>
            <person name="Sato A."/>
            <person name="Lyhne E.K."/>
            <person name="Kogle M.E."/>
            <person name="Wiebenga A."/>
            <person name="Kun R.S."/>
            <person name="Lubbers R.J."/>
            <person name="Makela M.R."/>
            <person name="Barry K."/>
            <person name="Chovatia M."/>
            <person name="Clum A."/>
            <person name="Daum C."/>
            <person name="Haridas S."/>
            <person name="He G."/>
            <person name="LaButti K."/>
            <person name="Lipzen A."/>
            <person name="Mondo S."/>
            <person name="Riley R."/>
            <person name="Salamov A."/>
            <person name="Simmons B.A."/>
            <person name="Magnuson J.K."/>
            <person name="Henrissat B."/>
            <person name="Mortensen U.H."/>
            <person name="Larsen T.O."/>
            <person name="Devries R.P."/>
            <person name="Grigoriev I.V."/>
            <person name="Machida M."/>
            <person name="Baker S.E."/>
            <person name="Andersen M.R."/>
        </authorList>
    </citation>
    <scope>NUCLEOTIDE SEQUENCE [LARGE SCALE GENOMIC DNA]</scope>
    <source>
        <strain evidence="2 3">IBT 18842</strain>
    </source>
</reference>
<evidence type="ECO:0000256" key="1">
    <source>
        <dbReference type="SAM" id="SignalP"/>
    </source>
</evidence>
<dbReference type="EMBL" id="ML742044">
    <property type="protein sequence ID" value="KAE8153022.1"/>
    <property type="molecule type" value="Genomic_DNA"/>
</dbReference>
<evidence type="ECO:0000313" key="2">
    <source>
        <dbReference type="EMBL" id="KAE8153022.1"/>
    </source>
</evidence>
<dbReference type="Proteomes" id="UP000325780">
    <property type="component" value="Unassembled WGS sequence"/>
</dbReference>
<evidence type="ECO:0000313" key="3">
    <source>
        <dbReference type="Proteomes" id="UP000325780"/>
    </source>
</evidence>